<dbReference type="PATRIC" id="fig|443610.3.peg.3814"/>
<dbReference type="SUPFAM" id="SSF53187">
    <property type="entry name" value="Zn-dependent exopeptidases"/>
    <property type="match status" value="1"/>
</dbReference>
<evidence type="ECO:0000313" key="3">
    <source>
        <dbReference type="Proteomes" id="UP000033632"/>
    </source>
</evidence>
<dbReference type="GO" id="GO:0016787">
    <property type="term" value="F:hydrolase activity"/>
    <property type="evidence" value="ECO:0007669"/>
    <property type="project" value="UniProtKB-KW"/>
</dbReference>
<keyword evidence="2" id="KW-0378">Hydrolase</keyword>
<gene>
    <name evidence="2" type="ORF">VE25_06305</name>
</gene>
<protein>
    <submittedName>
        <fullName evidence="2">Amidohydrolase</fullName>
    </submittedName>
</protein>
<name>A0A0F5FUW8_9HYPH</name>
<dbReference type="EMBL" id="JZEX01000061">
    <property type="protein sequence ID" value="KKB12649.1"/>
    <property type="molecule type" value="Genomic_DNA"/>
</dbReference>
<dbReference type="Proteomes" id="UP000033632">
    <property type="component" value="Unassembled WGS sequence"/>
</dbReference>
<feature type="compositionally biased region" description="Basic and acidic residues" evidence="1">
    <location>
        <begin position="294"/>
        <end position="306"/>
    </location>
</feature>
<evidence type="ECO:0000313" key="2">
    <source>
        <dbReference type="EMBL" id="KKB12649.1"/>
    </source>
</evidence>
<reference evidence="2 3" key="1">
    <citation type="submission" date="2015-03" db="EMBL/GenBank/DDBJ databases">
        <authorList>
            <person name="Hassan Y.I."/>
            <person name="Lepp D."/>
            <person name="Li X.-Z."/>
            <person name="Zhou T."/>
        </authorList>
    </citation>
    <scope>NUCLEOTIDE SEQUENCE [LARGE SCALE GENOMIC DNA]</scope>
    <source>
        <strain evidence="2 3">BD-c194</strain>
    </source>
</reference>
<dbReference type="Pfam" id="PF05013">
    <property type="entry name" value="FGase"/>
    <property type="match status" value="1"/>
</dbReference>
<proteinExistence type="predicted"/>
<comment type="caution">
    <text evidence="2">The sequence shown here is derived from an EMBL/GenBank/DDBJ whole genome shotgun (WGS) entry which is preliminary data.</text>
</comment>
<sequence>MFDETPADAPVTVKWVSDAAVPLLLSFPHSGDRYPPDFGYARSLPFNVIDYPSDKYVDELFSYADDLKLSSIKANFPRAYIDVNRHQHDIDETMLEDPELWYGRLQPTALTDGTTLFWSKAKEVDIYDRKLGRSEAKRRLATRYVIYHQALTTMIETTRRKFGSAYVIDCHSMMQFDTTAQGRRARPQIDIGTRYGESCAPEVAEKLVEAFERRGYEVGLNRRFAGGEITLRYGWPEIEQHLVQIELRRDLYMDEETRLKTDRFDAVRRDCSDVLAEFKQFISDRMAGQMPASEGEHQKEMGNADA</sequence>
<dbReference type="STRING" id="443610.VE25_06305"/>
<feature type="region of interest" description="Disordered" evidence="1">
    <location>
        <begin position="286"/>
        <end position="306"/>
    </location>
</feature>
<dbReference type="InterPro" id="IPR007709">
    <property type="entry name" value="N-FG_amidohydro"/>
</dbReference>
<dbReference type="Gene3D" id="3.40.630.40">
    <property type="entry name" value="Zn-dependent exopeptidases"/>
    <property type="match status" value="1"/>
</dbReference>
<accession>A0A0F5FUW8</accession>
<keyword evidence="3" id="KW-1185">Reference proteome</keyword>
<organism evidence="2 3">
    <name type="scientific">Devosia geojensis</name>
    <dbReference type="NCBI Taxonomy" id="443610"/>
    <lineage>
        <taxon>Bacteria</taxon>
        <taxon>Pseudomonadati</taxon>
        <taxon>Pseudomonadota</taxon>
        <taxon>Alphaproteobacteria</taxon>
        <taxon>Hyphomicrobiales</taxon>
        <taxon>Devosiaceae</taxon>
        <taxon>Devosia</taxon>
    </lineage>
</organism>
<dbReference type="AlphaFoldDB" id="A0A0F5FUW8"/>
<evidence type="ECO:0000256" key="1">
    <source>
        <dbReference type="SAM" id="MobiDB-lite"/>
    </source>
</evidence>